<evidence type="ECO:0000256" key="1">
    <source>
        <dbReference type="SAM" id="MobiDB-lite"/>
    </source>
</evidence>
<sequence length="383" mass="42872">MVQSSLNHTPVPSLGNRAPVELFTGLPCPTPLREFFLPGSGKYQEVPPHAEIDGFLANLRSSIADMHKVMDDQKLKQRLLNKKRQRGENLVNFAVGDYVLRSRIDEKKGSKLLVTRVGPYRVVRADPYSFCIQHLVTGAEMDVHASRLKFYADDSLEVNEELLEHISAQGIILAVEKLKAHRWNPDIDDYEILVQWKGLEEIEDSYELLTSLAKDVSALVTAYIENADEQLKSYWHQVTLDKDHLVQPMASTIQPTLPETPVPRKSRRKSSRSVGKQPVRVQPVAESTKQDIGPNLLPDQTTESPSPVPVSLSGSKRGRSSDASTESQRVLPKQQLGAPFAGAEIRAAEEPVSRRTRSRSSGTKTPAIRRISLRKRQSKPDHE</sequence>
<dbReference type="InterPro" id="IPR016197">
    <property type="entry name" value="Chromo-like_dom_sf"/>
</dbReference>
<dbReference type="Proteomes" id="UP000476176">
    <property type="component" value="Unassembled WGS sequence"/>
</dbReference>
<evidence type="ECO:0000259" key="2">
    <source>
        <dbReference type="PROSITE" id="PS50013"/>
    </source>
</evidence>
<dbReference type="SUPFAM" id="SSF54160">
    <property type="entry name" value="Chromo domain-like"/>
    <property type="match status" value="1"/>
</dbReference>
<gene>
    <name evidence="3" type="ORF">PF004_g26093</name>
</gene>
<feature type="region of interest" description="Disordered" evidence="1">
    <location>
        <begin position="251"/>
        <end position="383"/>
    </location>
</feature>
<dbReference type="PROSITE" id="PS50013">
    <property type="entry name" value="CHROMO_2"/>
    <property type="match status" value="1"/>
</dbReference>
<dbReference type="EMBL" id="QXGC01003352">
    <property type="protein sequence ID" value="KAE9176432.1"/>
    <property type="molecule type" value="Genomic_DNA"/>
</dbReference>
<dbReference type="AlphaFoldDB" id="A0A6G0MQU0"/>
<dbReference type="InterPro" id="IPR000953">
    <property type="entry name" value="Chromo/chromo_shadow_dom"/>
</dbReference>
<feature type="domain" description="Chromo" evidence="2">
    <location>
        <begin position="173"/>
        <end position="225"/>
    </location>
</feature>
<protein>
    <recommendedName>
        <fullName evidence="2">Chromo domain-containing protein</fullName>
    </recommendedName>
</protein>
<accession>A0A6G0MQU0</accession>
<evidence type="ECO:0000313" key="4">
    <source>
        <dbReference type="Proteomes" id="UP000476176"/>
    </source>
</evidence>
<organism evidence="3 4">
    <name type="scientific">Phytophthora fragariae</name>
    <dbReference type="NCBI Taxonomy" id="53985"/>
    <lineage>
        <taxon>Eukaryota</taxon>
        <taxon>Sar</taxon>
        <taxon>Stramenopiles</taxon>
        <taxon>Oomycota</taxon>
        <taxon>Peronosporomycetes</taxon>
        <taxon>Peronosporales</taxon>
        <taxon>Peronosporaceae</taxon>
        <taxon>Phytophthora</taxon>
    </lineage>
</organism>
<proteinExistence type="predicted"/>
<name>A0A6G0MQU0_9STRA</name>
<comment type="caution">
    <text evidence="3">The sequence shown here is derived from an EMBL/GenBank/DDBJ whole genome shotgun (WGS) entry which is preliminary data.</text>
</comment>
<evidence type="ECO:0000313" key="3">
    <source>
        <dbReference type="EMBL" id="KAE9176432.1"/>
    </source>
</evidence>
<reference evidence="3 4" key="1">
    <citation type="submission" date="2018-09" db="EMBL/GenBank/DDBJ databases">
        <title>Genomic investigation of the strawberry pathogen Phytophthora fragariae indicates pathogenicity is determined by transcriptional variation in three key races.</title>
        <authorList>
            <person name="Adams T.M."/>
            <person name="Armitage A.D."/>
            <person name="Sobczyk M.K."/>
            <person name="Bates H.J."/>
            <person name="Dunwell J.M."/>
            <person name="Nellist C.F."/>
            <person name="Harrison R.J."/>
        </authorList>
    </citation>
    <scope>NUCLEOTIDE SEQUENCE [LARGE SCALE GENOMIC DNA]</scope>
    <source>
        <strain evidence="3 4">BC-23</strain>
    </source>
</reference>